<reference evidence="6" key="1">
    <citation type="submission" date="2025-08" db="UniProtKB">
        <authorList>
            <consortium name="RefSeq"/>
        </authorList>
    </citation>
    <scope>IDENTIFICATION</scope>
</reference>
<gene>
    <name evidence="6" type="primary">CCDC129</name>
</gene>
<keyword evidence="5" id="KW-1185">Reference proteome</keyword>
<dbReference type="KEGG" id="csyr:103256863"/>
<evidence type="ECO:0000313" key="6">
    <source>
        <dbReference type="RefSeq" id="XP_008052814.2"/>
    </source>
</evidence>
<evidence type="ECO:0000313" key="5">
    <source>
        <dbReference type="Proteomes" id="UP000189704"/>
    </source>
</evidence>
<sequence>MPFLTNNQSPVENGGRLLRDYSHSSALSQDCQQESDESDSKSMMSTSFSSQDWSVLQEKSSTSLVEEESRLEVMEGLPELLIPDMAFAKTTSEGEHPRIDGPLQQLLPMPHTEDEVIGATVTSKYDHPLEFVVTHITETKDKFLKPEGAGKVHVQSHHCESQRSLGSDCAQDKLLPVDPEAPRDEEISRLHPDTDNTFLVQESSPQCVPKHNKVIPYAGDLVQISEKFISNLHKLPGDRLQVKPRCSALGQVSPRMETETENFPPNAGSSRSVTTQMSSKLLPAAQSTVASETDARGTSLECTICDPVTPTGPRLGTEARQFNDASIQTSVCEPRPWHFCSAPCNKNLLAPGLHPLTKSVSLDTGFPSFYPAGTYHTAPSHYCICCHHHPHCHRERQSPGPVPSVCRHCLYSHIDHPEAQFMKTLKVLQDTTVRELCSCTVHEMEAMKMLCQSFREHLEEMEQHLTRQQALFSRDMSEEEREEAEQLQTLREALRQQVAELEFQLGDRAQQIREEILLQLELLTSEPPEHCTNLHQHNWTEENNCQISCAKIHPAMAPEAVFPHNNGQQAPCSDGTQVAAFTPPTLENGLLHHQIGL</sequence>
<dbReference type="InterPro" id="IPR043444">
    <property type="entry name" value="TESPA1-like"/>
</dbReference>
<dbReference type="Pfam" id="PF14723">
    <property type="entry name" value="SSFA2_C"/>
    <property type="match status" value="1"/>
</dbReference>
<evidence type="ECO:0000256" key="3">
    <source>
        <dbReference type="SAM" id="MobiDB-lite"/>
    </source>
</evidence>
<evidence type="ECO:0000256" key="1">
    <source>
        <dbReference type="ARBA" id="ARBA00023054"/>
    </source>
</evidence>
<dbReference type="PANTHER" id="PTHR17469:SF14">
    <property type="entry name" value="PROTEIN ITPRID1"/>
    <property type="match status" value="1"/>
</dbReference>
<evidence type="ECO:0000256" key="2">
    <source>
        <dbReference type="SAM" id="Coils"/>
    </source>
</evidence>
<accession>A0A1U7SY87</accession>
<dbReference type="AlphaFoldDB" id="A0A1U7SY87"/>
<feature type="region of interest" description="Disordered" evidence="3">
    <location>
        <begin position="23"/>
        <end position="52"/>
    </location>
</feature>
<keyword evidence="1 2" id="KW-0175">Coiled coil</keyword>
<proteinExistence type="predicted"/>
<dbReference type="CTD" id="223075"/>
<feature type="compositionally biased region" description="Polar residues" evidence="3">
    <location>
        <begin position="261"/>
        <end position="291"/>
    </location>
</feature>
<dbReference type="GeneID" id="103256863"/>
<protein>
    <submittedName>
        <fullName evidence="6">Coiled-coil domain-containing protein 129</fullName>
    </submittedName>
</protein>
<evidence type="ECO:0000259" key="4">
    <source>
        <dbReference type="Pfam" id="PF14723"/>
    </source>
</evidence>
<dbReference type="PANTHER" id="PTHR17469">
    <property type="entry name" value="SPERM SPECIFIC ANTIGEN 2-RELATED"/>
    <property type="match status" value="1"/>
</dbReference>
<dbReference type="OrthoDB" id="9836301at2759"/>
<name>A0A1U7SY87_CARSF</name>
<feature type="region of interest" description="Disordered" evidence="3">
    <location>
        <begin position="252"/>
        <end position="293"/>
    </location>
</feature>
<dbReference type="Proteomes" id="UP000189704">
    <property type="component" value="Unplaced"/>
</dbReference>
<feature type="coiled-coil region" evidence="2">
    <location>
        <begin position="476"/>
        <end position="504"/>
    </location>
</feature>
<feature type="compositionally biased region" description="Low complexity" evidence="3">
    <location>
        <begin position="41"/>
        <end position="52"/>
    </location>
</feature>
<feature type="domain" description="Sperm-specific antigen 2 C-terminal" evidence="4">
    <location>
        <begin position="429"/>
        <end position="513"/>
    </location>
</feature>
<dbReference type="InterPro" id="IPR029326">
    <property type="entry name" value="SSFA2_C"/>
</dbReference>
<dbReference type="RefSeq" id="XP_008052814.2">
    <property type="nucleotide sequence ID" value="XM_008054623.2"/>
</dbReference>
<organism evidence="5 6">
    <name type="scientific">Carlito syrichta</name>
    <name type="common">Philippine tarsier</name>
    <name type="synonym">Tarsius syrichta</name>
    <dbReference type="NCBI Taxonomy" id="1868482"/>
    <lineage>
        <taxon>Eukaryota</taxon>
        <taxon>Metazoa</taxon>
        <taxon>Chordata</taxon>
        <taxon>Craniata</taxon>
        <taxon>Vertebrata</taxon>
        <taxon>Euteleostomi</taxon>
        <taxon>Mammalia</taxon>
        <taxon>Eutheria</taxon>
        <taxon>Euarchontoglires</taxon>
        <taxon>Primates</taxon>
        <taxon>Haplorrhini</taxon>
        <taxon>Tarsiiformes</taxon>
        <taxon>Tarsiidae</taxon>
        <taxon>Carlito</taxon>
    </lineage>
</organism>